<dbReference type="GO" id="GO:0003723">
    <property type="term" value="F:RNA binding"/>
    <property type="evidence" value="ECO:0007669"/>
    <property type="project" value="InterPro"/>
</dbReference>
<dbReference type="Pfam" id="PF20430">
    <property type="entry name" value="Eplus_motif"/>
    <property type="match status" value="1"/>
</dbReference>
<evidence type="ECO:0000256" key="1">
    <source>
        <dbReference type="ARBA" id="ARBA00022737"/>
    </source>
</evidence>
<dbReference type="Pfam" id="PF01535">
    <property type="entry name" value="PPR"/>
    <property type="match status" value="1"/>
</dbReference>
<name>A0AAV7DRQ9_ARIFI</name>
<feature type="repeat" description="PPR" evidence="2">
    <location>
        <begin position="237"/>
        <end position="271"/>
    </location>
</feature>
<dbReference type="FunFam" id="1.25.40.10:FF:000031">
    <property type="entry name" value="Pentatricopeptide repeat-containing protein mitochondrial"/>
    <property type="match status" value="1"/>
</dbReference>
<dbReference type="InterPro" id="IPR046960">
    <property type="entry name" value="PPR_At4g14850-like_plant"/>
</dbReference>
<evidence type="ECO:0000313" key="4">
    <source>
        <dbReference type="EMBL" id="KAG9439280.1"/>
    </source>
</evidence>
<dbReference type="Pfam" id="PF13041">
    <property type="entry name" value="PPR_2"/>
    <property type="match status" value="2"/>
</dbReference>
<feature type="domain" description="DYW" evidence="3">
    <location>
        <begin position="552"/>
        <end position="644"/>
    </location>
</feature>
<reference evidence="4 5" key="1">
    <citation type="submission" date="2021-07" db="EMBL/GenBank/DDBJ databases">
        <title>The Aristolochia fimbriata genome: insights into angiosperm evolution, floral development and chemical biosynthesis.</title>
        <authorList>
            <person name="Jiao Y."/>
        </authorList>
    </citation>
    <scope>NUCLEOTIDE SEQUENCE [LARGE SCALE GENOMIC DNA]</scope>
    <source>
        <strain evidence="4">IBCAS-2021</strain>
        <tissue evidence="4">Leaf</tissue>
    </source>
</reference>
<sequence length="644" mass="71567">MAALPCLPSMPPPRDGVEGHFHNRERKAPIWFPSPELLAHHPVLVYLSSCRTIRDLHQIHAQTCVTGIFRRTSVASRILSFAALSPQGSLPYARQVYDQITEPDIFVANTLLSALASGPDPFEVVLFYIRFLESSFLKPDRRTFPLLLKACARIPSLPLGRAIHAHVFKFGFSSQVRVLNFLVHMYSSCGSMESARLAFDAITEYDAASWNILLGGYLKCGSFDVACKVFDEMQERHVVSWSLMINAYMEDGCFKEALEMFGKMLDEGVEPNESVLVNVLSACAHLGAVEQGKWLHGYVAKCFGINVRVGTALVDMYLKCGCVDEAVEVFDGLEEKNVLTWSAMIGGLAINGQGESALDLFSQMEMSGVKPNAVTFIGVLNACSHAGLVDEGVRHFDSMSKAYGLKPHINHYCCMVDLYGRAGMLEKAEEIVKTMPMKPNAAVWGALLNACRISGNFELGEQVGKRLIDLEPNHSGRYVFLANFYANKGRWEDVAEMRRLMKERGVVKTPGCSLVDLKGAVHRFVAGDNSHPQSQEIYNMLGEMSEKLTVAGYEPDTTLVLLDMDEEEKGAALSYHSEKLAIAFGLINSSPRGTIRIKKNLRVCADCHEAAKMLSEIYDRKIVLRDRCRYHHFSKGLCSCGDFW</sequence>
<dbReference type="Proteomes" id="UP000825729">
    <property type="component" value="Unassembled WGS sequence"/>
</dbReference>
<evidence type="ECO:0000256" key="2">
    <source>
        <dbReference type="PROSITE-ProRule" id="PRU00708"/>
    </source>
</evidence>
<dbReference type="Pfam" id="PF14432">
    <property type="entry name" value="DYW_deaminase"/>
    <property type="match status" value="1"/>
</dbReference>
<dbReference type="SUPFAM" id="SSF48452">
    <property type="entry name" value="TPR-like"/>
    <property type="match status" value="1"/>
</dbReference>
<dbReference type="InterPro" id="IPR002885">
    <property type="entry name" value="PPR_rpt"/>
</dbReference>
<dbReference type="NCBIfam" id="TIGR00756">
    <property type="entry name" value="PPR"/>
    <property type="match status" value="4"/>
</dbReference>
<comment type="caution">
    <text evidence="4">The sequence shown here is derived from an EMBL/GenBank/DDBJ whole genome shotgun (WGS) entry which is preliminary data.</text>
</comment>
<keyword evidence="5" id="KW-1185">Reference proteome</keyword>
<feature type="repeat" description="PPR" evidence="2">
    <location>
        <begin position="206"/>
        <end position="236"/>
    </location>
</feature>
<evidence type="ECO:0000313" key="5">
    <source>
        <dbReference type="Proteomes" id="UP000825729"/>
    </source>
</evidence>
<dbReference type="InterPro" id="IPR046849">
    <property type="entry name" value="E2_motif"/>
</dbReference>
<dbReference type="GO" id="GO:0008270">
    <property type="term" value="F:zinc ion binding"/>
    <property type="evidence" value="ECO:0007669"/>
    <property type="project" value="InterPro"/>
</dbReference>
<dbReference type="InterPro" id="IPR046848">
    <property type="entry name" value="E_motif"/>
</dbReference>
<dbReference type="GO" id="GO:0009451">
    <property type="term" value="P:RNA modification"/>
    <property type="evidence" value="ECO:0007669"/>
    <property type="project" value="InterPro"/>
</dbReference>
<accession>A0AAV7DRQ9</accession>
<dbReference type="AlphaFoldDB" id="A0AAV7DRQ9"/>
<dbReference type="InterPro" id="IPR011990">
    <property type="entry name" value="TPR-like_helical_dom_sf"/>
</dbReference>
<proteinExistence type="predicted"/>
<dbReference type="EMBL" id="JAINDJ010000008">
    <property type="protein sequence ID" value="KAG9439280.1"/>
    <property type="molecule type" value="Genomic_DNA"/>
</dbReference>
<dbReference type="PANTHER" id="PTHR47926:SF463">
    <property type="entry name" value="PENTATRICOPEPTIDE REPEAT-CONTAINING PROTEIN"/>
    <property type="match status" value="1"/>
</dbReference>
<keyword evidence="1" id="KW-0677">Repeat</keyword>
<dbReference type="FunFam" id="1.25.40.10:FF:000366">
    <property type="entry name" value="Pentatricopeptide (PPR) repeat-containing protein"/>
    <property type="match status" value="1"/>
</dbReference>
<dbReference type="FunFam" id="1.25.40.10:FF:000470">
    <property type="entry name" value="Pentatricopeptide repeat-containing protein At5g66520"/>
    <property type="match status" value="1"/>
</dbReference>
<protein>
    <recommendedName>
        <fullName evidence="3">DYW domain-containing protein</fullName>
    </recommendedName>
</protein>
<feature type="repeat" description="PPR" evidence="2">
    <location>
        <begin position="337"/>
        <end position="371"/>
    </location>
</feature>
<dbReference type="Gene3D" id="1.25.40.10">
    <property type="entry name" value="Tetratricopeptide repeat domain"/>
    <property type="match status" value="3"/>
</dbReference>
<gene>
    <name evidence="4" type="ORF">H6P81_019445</name>
</gene>
<evidence type="ECO:0000259" key="3">
    <source>
        <dbReference type="Pfam" id="PF14432"/>
    </source>
</evidence>
<dbReference type="InterPro" id="IPR032867">
    <property type="entry name" value="DYW_dom"/>
</dbReference>
<dbReference type="Pfam" id="PF20431">
    <property type="entry name" value="E_motif"/>
    <property type="match status" value="1"/>
</dbReference>
<organism evidence="4 5">
    <name type="scientific">Aristolochia fimbriata</name>
    <name type="common">White veined hardy Dutchman's pipe vine</name>
    <dbReference type="NCBI Taxonomy" id="158543"/>
    <lineage>
        <taxon>Eukaryota</taxon>
        <taxon>Viridiplantae</taxon>
        <taxon>Streptophyta</taxon>
        <taxon>Embryophyta</taxon>
        <taxon>Tracheophyta</taxon>
        <taxon>Spermatophyta</taxon>
        <taxon>Magnoliopsida</taxon>
        <taxon>Magnoliidae</taxon>
        <taxon>Piperales</taxon>
        <taxon>Aristolochiaceae</taxon>
        <taxon>Aristolochia</taxon>
    </lineage>
</organism>
<dbReference type="PROSITE" id="PS51375">
    <property type="entry name" value="PPR"/>
    <property type="match status" value="3"/>
</dbReference>
<dbReference type="PANTHER" id="PTHR47926">
    <property type="entry name" value="PENTATRICOPEPTIDE REPEAT-CONTAINING PROTEIN"/>
    <property type="match status" value="1"/>
</dbReference>